<dbReference type="Proteomes" id="UP001515480">
    <property type="component" value="Unassembled WGS sequence"/>
</dbReference>
<feature type="compositionally biased region" description="Gly residues" evidence="1">
    <location>
        <begin position="276"/>
        <end position="291"/>
    </location>
</feature>
<accession>A0AB34JVP8</accession>
<dbReference type="AlphaFoldDB" id="A0AB34JVP8"/>
<feature type="region of interest" description="Disordered" evidence="1">
    <location>
        <begin position="187"/>
        <end position="225"/>
    </location>
</feature>
<name>A0AB34JVP8_PRYPA</name>
<organism evidence="2 3">
    <name type="scientific">Prymnesium parvum</name>
    <name type="common">Toxic golden alga</name>
    <dbReference type="NCBI Taxonomy" id="97485"/>
    <lineage>
        <taxon>Eukaryota</taxon>
        <taxon>Haptista</taxon>
        <taxon>Haptophyta</taxon>
        <taxon>Prymnesiophyceae</taxon>
        <taxon>Prymnesiales</taxon>
        <taxon>Prymnesiaceae</taxon>
        <taxon>Prymnesium</taxon>
    </lineage>
</organism>
<feature type="region of interest" description="Disordered" evidence="1">
    <location>
        <begin position="258"/>
        <end position="297"/>
    </location>
</feature>
<proteinExistence type="predicted"/>
<evidence type="ECO:0000256" key="1">
    <source>
        <dbReference type="SAM" id="MobiDB-lite"/>
    </source>
</evidence>
<dbReference type="EMBL" id="JBGBPQ010000004">
    <property type="protein sequence ID" value="KAL1525990.1"/>
    <property type="molecule type" value="Genomic_DNA"/>
</dbReference>
<gene>
    <name evidence="2" type="ORF">AB1Y20_020815</name>
</gene>
<keyword evidence="3" id="KW-1185">Reference proteome</keyword>
<feature type="region of interest" description="Disordered" evidence="1">
    <location>
        <begin position="327"/>
        <end position="365"/>
    </location>
</feature>
<feature type="compositionally biased region" description="Basic and acidic residues" evidence="1">
    <location>
        <begin position="260"/>
        <end position="275"/>
    </location>
</feature>
<sequence length="365" mass="37532">MKPPSRDSMAPPPPPRFTLTEDELLAHVLFLQSAARLPDLADAPPPSSPPLSYHFDVEGTGGFLVTLLPAEARVHVSPYADVPDELRPRDLAATVRCSPLQMLTMLAGGAADLRLASPADLPSLQLFLRAFDFSGYPAFCEARHLRPYEPPARRRDADEIGETLRKSMDTVGTAVASGVRSVSQKLQAARASRASEGARLTHADEAEGGGEEAGGGGKGGKPLPFGEWREQVQSRAAGALSSAKKGINLAGARLSSAGERLGERVAEARRSRGGEARGGGGGGGGGGGAGGEAAEATSLREDQLSELVDPLWQNVLTKVLITDAEAGAEAPSAASAPADEQPPAAAGTVLAAEVGVEGSEGAETL</sequence>
<protein>
    <submittedName>
        <fullName evidence="2">Uncharacterized protein</fullName>
    </submittedName>
</protein>
<evidence type="ECO:0000313" key="3">
    <source>
        <dbReference type="Proteomes" id="UP001515480"/>
    </source>
</evidence>
<evidence type="ECO:0000313" key="2">
    <source>
        <dbReference type="EMBL" id="KAL1525990.1"/>
    </source>
</evidence>
<feature type="compositionally biased region" description="Gly residues" evidence="1">
    <location>
        <begin position="211"/>
        <end position="220"/>
    </location>
</feature>
<comment type="caution">
    <text evidence="2">The sequence shown here is derived from an EMBL/GenBank/DDBJ whole genome shotgun (WGS) entry which is preliminary data.</text>
</comment>
<reference evidence="2 3" key="1">
    <citation type="journal article" date="2024" name="Science">
        <title>Giant polyketide synthase enzymes in the biosynthesis of giant marine polyether toxins.</title>
        <authorList>
            <person name="Fallon T.R."/>
            <person name="Shende V.V."/>
            <person name="Wierzbicki I.H."/>
            <person name="Pendleton A.L."/>
            <person name="Watervoot N.F."/>
            <person name="Auber R.P."/>
            <person name="Gonzalez D.J."/>
            <person name="Wisecaver J.H."/>
            <person name="Moore B.S."/>
        </authorList>
    </citation>
    <scope>NUCLEOTIDE SEQUENCE [LARGE SCALE GENOMIC DNA]</scope>
    <source>
        <strain evidence="2 3">12B1</strain>
    </source>
</reference>